<feature type="region of interest" description="Disordered" evidence="4">
    <location>
        <begin position="45"/>
        <end position="69"/>
    </location>
</feature>
<dbReference type="RefSeq" id="WP_088431290.1">
    <property type="nucleotide sequence ID" value="NZ_CP021983.2"/>
</dbReference>
<proteinExistence type="inferred from homology"/>
<protein>
    <submittedName>
        <fullName evidence="6">Peptidase C56, PfpI</fullName>
    </submittedName>
</protein>
<dbReference type="GO" id="GO:0019172">
    <property type="term" value="F:glyoxalase III activity"/>
    <property type="evidence" value="ECO:0007669"/>
    <property type="project" value="TreeGrafter"/>
</dbReference>
<dbReference type="PANTHER" id="PTHR48094:SF11">
    <property type="entry name" value="GLUTATHIONE-INDEPENDENT GLYOXALASE HSP31-RELATED"/>
    <property type="match status" value="1"/>
</dbReference>
<dbReference type="KEGG" id="hhg:XM38_049850"/>
<evidence type="ECO:0000256" key="3">
    <source>
        <dbReference type="ARBA" id="ARBA00038493"/>
    </source>
</evidence>
<dbReference type="InterPro" id="IPR002818">
    <property type="entry name" value="DJ-1/PfpI"/>
</dbReference>
<dbReference type="OrthoDB" id="9792284at2"/>
<evidence type="ECO:0000256" key="2">
    <source>
        <dbReference type="ARBA" id="ARBA00023239"/>
    </source>
</evidence>
<dbReference type="Pfam" id="PF01965">
    <property type="entry name" value="DJ-1_PfpI"/>
    <property type="match status" value="1"/>
</dbReference>
<keyword evidence="1" id="KW-0346">Stress response</keyword>
<comment type="similarity">
    <text evidence="3">Belongs to the peptidase C56 family. HSP31-like subfamily.</text>
</comment>
<keyword evidence="7" id="KW-1185">Reference proteome</keyword>
<dbReference type="GO" id="GO:0019243">
    <property type="term" value="P:methylglyoxal catabolic process to D-lactate via S-lactoyl-glutathione"/>
    <property type="evidence" value="ECO:0007669"/>
    <property type="project" value="TreeGrafter"/>
</dbReference>
<dbReference type="AlphaFoldDB" id="A0A1Z3HUL5"/>
<gene>
    <name evidence="6" type="ORF">XM38_049850</name>
</gene>
<keyword evidence="2" id="KW-0456">Lyase</keyword>
<sequence>MNILMVLTSHSAMGDSGKLTGLWLEEFVSPYYSFLDNGAAITLASPAGGHPPIDPRSTEPDSQTDATRRFQQDAAAQAKLAHTSPLPAISADDFDALFFPGGHGPMWDLASSEAVARLVEAFWNQGKVIGAVCHGPAALVQAKDSQGNSILNGRSLTAFTNAEEAAVQLDHLVPFALESRLVDLGGRFSQAEPFQPHVVTDGNLITGQNPPSSEQTAEAVLAALNRVPA</sequence>
<evidence type="ECO:0000313" key="6">
    <source>
        <dbReference type="EMBL" id="ASC74011.1"/>
    </source>
</evidence>
<evidence type="ECO:0000259" key="5">
    <source>
        <dbReference type="Pfam" id="PF01965"/>
    </source>
</evidence>
<dbReference type="PANTHER" id="PTHR48094">
    <property type="entry name" value="PROTEIN/NUCLEIC ACID DEGLYCASE DJ-1-RELATED"/>
    <property type="match status" value="1"/>
</dbReference>
<dbReference type="Gene3D" id="3.40.50.880">
    <property type="match status" value="1"/>
</dbReference>
<dbReference type="GO" id="GO:0005737">
    <property type="term" value="C:cytoplasm"/>
    <property type="evidence" value="ECO:0007669"/>
    <property type="project" value="TreeGrafter"/>
</dbReference>
<evidence type="ECO:0000256" key="4">
    <source>
        <dbReference type="SAM" id="MobiDB-lite"/>
    </source>
</evidence>
<organism evidence="6 7">
    <name type="scientific">Halomicronema hongdechloris C2206</name>
    <dbReference type="NCBI Taxonomy" id="1641165"/>
    <lineage>
        <taxon>Bacteria</taxon>
        <taxon>Bacillati</taxon>
        <taxon>Cyanobacteriota</taxon>
        <taxon>Cyanophyceae</taxon>
        <taxon>Nodosilineales</taxon>
        <taxon>Nodosilineaceae</taxon>
        <taxon>Halomicronema</taxon>
    </lineage>
</organism>
<dbReference type="SUPFAM" id="SSF52317">
    <property type="entry name" value="Class I glutamine amidotransferase-like"/>
    <property type="match status" value="1"/>
</dbReference>
<feature type="domain" description="DJ-1/PfpI" evidence="5">
    <location>
        <begin position="26"/>
        <end position="222"/>
    </location>
</feature>
<evidence type="ECO:0000313" key="7">
    <source>
        <dbReference type="Proteomes" id="UP000191901"/>
    </source>
</evidence>
<name>A0A1Z3HUL5_9CYAN</name>
<dbReference type="InterPro" id="IPR050325">
    <property type="entry name" value="Prot/Nucl_acid_deglycase"/>
</dbReference>
<dbReference type="EMBL" id="CP021983">
    <property type="protein sequence ID" value="ASC74011.1"/>
    <property type="molecule type" value="Genomic_DNA"/>
</dbReference>
<evidence type="ECO:0000256" key="1">
    <source>
        <dbReference type="ARBA" id="ARBA00023016"/>
    </source>
</evidence>
<reference evidence="6 7" key="1">
    <citation type="journal article" date="2016" name="Biochim. Biophys. Acta">
        <title>Characterization of red-shifted phycobilisomes isolated from the chlorophyll f-containing cyanobacterium Halomicronema hongdechloris.</title>
        <authorList>
            <person name="Li Y."/>
            <person name="Lin Y."/>
            <person name="Garvey C.J."/>
            <person name="Birch D."/>
            <person name="Corkery R.W."/>
            <person name="Loughlin P.C."/>
            <person name="Scheer H."/>
            <person name="Willows R.D."/>
            <person name="Chen M."/>
        </authorList>
    </citation>
    <scope>NUCLEOTIDE SEQUENCE [LARGE SCALE GENOMIC DNA]</scope>
    <source>
        <strain evidence="6 7">C2206</strain>
    </source>
</reference>
<dbReference type="CDD" id="cd03141">
    <property type="entry name" value="GATase1_Hsp31_like"/>
    <property type="match status" value="1"/>
</dbReference>
<dbReference type="InterPro" id="IPR029062">
    <property type="entry name" value="Class_I_gatase-like"/>
</dbReference>
<dbReference type="Proteomes" id="UP000191901">
    <property type="component" value="Chromosome"/>
</dbReference>
<accession>A0A1Z3HUL5</accession>